<feature type="transmembrane region" description="Helical" evidence="2">
    <location>
        <begin position="42"/>
        <end position="65"/>
    </location>
</feature>
<dbReference type="STRING" id="1276538.A0A1X7RYA7"/>
<sequence length="289" mass="33758">MSRYSDYRKVESQFSDSRSSVENAEDEIYSFPQKPALSFSRLSFVLLILLVTFLSSGSTAVALGARPWRLWHMKPDFPLWTGLSADELQSEPLHTEYFSHWKVGENKYTQHPSKGDVDREWEELGIANNFFVLPEHRGVELGLDKHRHVMMTDEQTKEYGVSGFITYVDGMHQLHCLDAVRKALWYNRGWYEEHKHNNATLDLQISHTNHCLNIVRERMMCTADRGLVPWVHLSDKKHIIPDFNRPHQCRNWDVLSQWATAHQFTATEVSELVFTPRPGVMTYDVKFFE</sequence>
<dbReference type="GO" id="GO:0043386">
    <property type="term" value="P:mycotoxin biosynthetic process"/>
    <property type="evidence" value="ECO:0007669"/>
    <property type="project" value="InterPro"/>
</dbReference>
<evidence type="ECO:0008006" key="5">
    <source>
        <dbReference type="Google" id="ProtNLM"/>
    </source>
</evidence>
<organism evidence="3 4">
    <name type="scientific">Zymoseptoria tritici (strain ST99CH_3D7)</name>
    <dbReference type="NCBI Taxonomy" id="1276538"/>
    <lineage>
        <taxon>Eukaryota</taxon>
        <taxon>Fungi</taxon>
        <taxon>Dikarya</taxon>
        <taxon>Ascomycota</taxon>
        <taxon>Pezizomycotina</taxon>
        <taxon>Dothideomycetes</taxon>
        <taxon>Dothideomycetidae</taxon>
        <taxon>Mycosphaerellales</taxon>
        <taxon>Mycosphaerellaceae</taxon>
        <taxon>Zymoseptoria</taxon>
    </lineage>
</organism>
<dbReference type="PANTHER" id="PTHR33365:SF13">
    <property type="entry name" value="TAT PATHWAY SIGNAL SEQUENCE"/>
    <property type="match status" value="1"/>
</dbReference>
<reference evidence="3 4" key="1">
    <citation type="submission" date="2016-06" db="EMBL/GenBank/DDBJ databases">
        <authorList>
            <person name="Kjaerup R.B."/>
            <person name="Dalgaard T.S."/>
            <person name="Juul-Madsen H.R."/>
        </authorList>
    </citation>
    <scope>NUCLEOTIDE SEQUENCE [LARGE SCALE GENOMIC DNA]</scope>
</reference>
<evidence type="ECO:0000256" key="1">
    <source>
        <dbReference type="ARBA" id="ARBA00035112"/>
    </source>
</evidence>
<evidence type="ECO:0000256" key="2">
    <source>
        <dbReference type="SAM" id="Phobius"/>
    </source>
</evidence>
<dbReference type="EMBL" id="LT853698">
    <property type="protein sequence ID" value="SMQ52375.1"/>
    <property type="molecule type" value="Genomic_DNA"/>
</dbReference>
<dbReference type="PANTHER" id="PTHR33365">
    <property type="entry name" value="YALI0B05434P"/>
    <property type="match status" value="1"/>
</dbReference>
<evidence type="ECO:0000313" key="3">
    <source>
        <dbReference type="EMBL" id="SMQ52375.1"/>
    </source>
</evidence>
<dbReference type="InterPro" id="IPR021765">
    <property type="entry name" value="UstYa-like"/>
</dbReference>
<proteinExistence type="inferred from homology"/>
<dbReference type="AlphaFoldDB" id="A0A1X7RYA7"/>
<dbReference type="Pfam" id="PF11807">
    <property type="entry name" value="UstYa"/>
    <property type="match status" value="1"/>
</dbReference>
<keyword evidence="2" id="KW-0812">Transmembrane</keyword>
<keyword evidence="4" id="KW-1185">Reference proteome</keyword>
<comment type="similarity">
    <text evidence="1">Belongs to the ustYa family.</text>
</comment>
<keyword evidence="2" id="KW-0472">Membrane</keyword>
<protein>
    <recommendedName>
        <fullName evidence="5">Tat pathway signal sequence</fullName>
    </recommendedName>
</protein>
<accession>A0A1X7RYA7</accession>
<keyword evidence="2" id="KW-1133">Transmembrane helix</keyword>
<name>A0A1X7RYA7_ZYMT9</name>
<gene>
    <name evidence="3" type="ORF">ZT3D7_G7528</name>
</gene>
<dbReference type="Proteomes" id="UP000215127">
    <property type="component" value="Chromosome 7"/>
</dbReference>
<evidence type="ECO:0000313" key="4">
    <source>
        <dbReference type="Proteomes" id="UP000215127"/>
    </source>
</evidence>